<comment type="caution">
    <text evidence="1">The sequence shown here is derived from an EMBL/GenBank/DDBJ whole genome shotgun (WGS) entry which is preliminary data.</text>
</comment>
<proteinExistence type="predicted"/>
<organism evidence="1 2">
    <name type="scientific">Candidatus Prevotella avicola</name>
    <dbReference type="NCBI Taxonomy" id="2838738"/>
    <lineage>
        <taxon>Bacteria</taxon>
        <taxon>Pseudomonadati</taxon>
        <taxon>Bacteroidota</taxon>
        <taxon>Bacteroidia</taxon>
        <taxon>Bacteroidales</taxon>
        <taxon>Prevotellaceae</taxon>
        <taxon>Prevotella</taxon>
    </lineage>
</organism>
<dbReference type="AlphaFoldDB" id="A0A9D2FZP7"/>
<name>A0A9D2FZP7_9BACT</name>
<reference evidence="1" key="2">
    <citation type="submission" date="2021-04" db="EMBL/GenBank/DDBJ databases">
        <authorList>
            <person name="Gilroy R."/>
        </authorList>
    </citation>
    <scope>NUCLEOTIDE SEQUENCE</scope>
    <source>
        <strain evidence="1">ChiHecec3B27-8219</strain>
    </source>
</reference>
<dbReference type="Proteomes" id="UP000824055">
    <property type="component" value="Unassembled WGS sequence"/>
</dbReference>
<protein>
    <submittedName>
        <fullName evidence="1">IS1380 family transposase</fullName>
    </submittedName>
</protein>
<reference evidence="1" key="1">
    <citation type="journal article" date="2021" name="PeerJ">
        <title>Extensive microbial diversity within the chicken gut microbiome revealed by metagenomics and culture.</title>
        <authorList>
            <person name="Gilroy R."/>
            <person name="Ravi A."/>
            <person name="Getino M."/>
            <person name="Pursley I."/>
            <person name="Horton D.L."/>
            <person name="Alikhan N.F."/>
            <person name="Baker D."/>
            <person name="Gharbi K."/>
            <person name="Hall N."/>
            <person name="Watson M."/>
            <person name="Adriaenssens E.M."/>
            <person name="Foster-Nyarko E."/>
            <person name="Jarju S."/>
            <person name="Secka A."/>
            <person name="Antonio M."/>
            <person name="Oren A."/>
            <person name="Chaudhuri R.R."/>
            <person name="La Ragione R."/>
            <person name="Hildebrand F."/>
            <person name="Pallen M.J."/>
        </authorList>
    </citation>
    <scope>NUCLEOTIDE SEQUENCE</scope>
    <source>
        <strain evidence="1">ChiHecec3B27-8219</strain>
    </source>
</reference>
<evidence type="ECO:0000313" key="1">
    <source>
        <dbReference type="EMBL" id="HIZ69400.1"/>
    </source>
</evidence>
<sequence length="47" mass="5303">MAKIQIKSEKLTPFGGIFCVMEEFDALLSNIIDSTLGPRTKTFGYQY</sequence>
<gene>
    <name evidence="1" type="ORF">H9966_05880</name>
</gene>
<feature type="non-terminal residue" evidence="1">
    <location>
        <position position="47"/>
    </location>
</feature>
<dbReference type="EMBL" id="DXBE01000044">
    <property type="protein sequence ID" value="HIZ69400.1"/>
    <property type="molecule type" value="Genomic_DNA"/>
</dbReference>
<evidence type="ECO:0000313" key="2">
    <source>
        <dbReference type="Proteomes" id="UP000824055"/>
    </source>
</evidence>
<accession>A0A9D2FZP7</accession>